<organism evidence="1 2">
    <name type="scientific">Cetraspora pellucida</name>
    <dbReference type="NCBI Taxonomy" id="1433469"/>
    <lineage>
        <taxon>Eukaryota</taxon>
        <taxon>Fungi</taxon>
        <taxon>Fungi incertae sedis</taxon>
        <taxon>Mucoromycota</taxon>
        <taxon>Glomeromycotina</taxon>
        <taxon>Glomeromycetes</taxon>
        <taxon>Diversisporales</taxon>
        <taxon>Gigasporaceae</taxon>
        <taxon>Cetraspora</taxon>
    </lineage>
</organism>
<evidence type="ECO:0000313" key="2">
    <source>
        <dbReference type="Proteomes" id="UP000789366"/>
    </source>
</evidence>
<proteinExistence type="predicted"/>
<dbReference type="EMBL" id="CAJVPW010027785">
    <property type="protein sequence ID" value="CAG8716555.1"/>
    <property type="molecule type" value="Genomic_DNA"/>
</dbReference>
<evidence type="ECO:0000313" key="1">
    <source>
        <dbReference type="EMBL" id="CAG8716555.1"/>
    </source>
</evidence>
<accession>A0ACA9PNI7</accession>
<feature type="non-terminal residue" evidence="1">
    <location>
        <position position="1"/>
    </location>
</feature>
<comment type="caution">
    <text evidence="1">The sequence shown here is derived from an EMBL/GenBank/DDBJ whole genome shotgun (WGS) entry which is preliminary data.</text>
</comment>
<gene>
    <name evidence="1" type="ORF">SPELUC_LOCUS12157</name>
</gene>
<protein>
    <submittedName>
        <fullName evidence="1">14589_t:CDS:1</fullName>
    </submittedName>
</protein>
<reference evidence="1" key="1">
    <citation type="submission" date="2021-06" db="EMBL/GenBank/DDBJ databases">
        <authorList>
            <person name="Kallberg Y."/>
            <person name="Tangrot J."/>
            <person name="Rosling A."/>
        </authorList>
    </citation>
    <scope>NUCLEOTIDE SEQUENCE</scope>
    <source>
        <strain evidence="1">28 12/20/2015</strain>
    </source>
</reference>
<dbReference type="Proteomes" id="UP000789366">
    <property type="component" value="Unassembled WGS sequence"/>
</dbReference>
<keyword evidence="2" id="KW-1185">Reference proteome</keyword>
<name>A0ACA9PNI7_9GLOM</name>
<sequence>QYRSVYFNNKDDISGFPVSPAAVLDKRNGQLRVLSAIPEHDTSSMLVKVINDVPSPDPMKNVPSELVSVISTAGVGAFSNITYLILTATGQTNA</sequence>